<dbReference type="GO" id="GO:0000290">
    <property type="term" value="P:deadenylation-dependent decapping of nuclear-transcribed mRNA"/>
    <property type="evidence" value="ECO:0007669"/>
    <property type="project" value="TreeGrafter"/>
</dbReference>
<dbReference type="GO" id="GO:0008380">
    <property type="term" value="P:RNA splicing"/>
    <property type="evidence" value="ECO:0007669"/>
    <property type="project" value="UniProtKB-KW"/>
</dbReference>
<evidence type="ECO:0000256" key="1">
    <source>
        <dbReference type="ARBA" id="ARBA00006850"/>
    </source>
</evidence>
<dbReference type="GO" id="GO:1990904">
    <property type="term" value="C:ribonucleoprotein complex"/>
    <property type="evidence" value="ECO:0007669"/>
    <property type="project" value="UniProtKB-KW"/>
</dbReference>
<evidence type="ECO:0000256" key="10">
    <source>
        <dbReference type="ARBA" id="ARBA00067756"/>
    </source>
</evidence>
<dbReference type="OrthoDB" id="422364at2759"/>
<evidence type="ECO:0000256" key="4">
    <source>
        <dbReference type="ARBA" id="ARBA00022664"/>
    </source>
</evidence>
<dbReference type="Pfam" id="PF01423">
    <property type="entry name" value="LSM"/>
    <property type="match status" value="1"/>
</dbReference>
<name>A0A7I8VF15_9ANNE</name>
<dbReference type="InterPro" id="IPR044642">
    <property type="entry name" value="PTHR15588"/>
</dbReference>
<gene>
    <name evidence="11" type="primary">LSM1</name>
    <name evidence="14" type="ORF">DGYR_LOCUS3752</name>
</gene>
<keyword evidence="6" id="KW-0508">mRNA splicing</keyword>
<evidence type="ECO:0000259" key="13">
    <source>
        <dbReference type="PROSITE" id="PS52002"/>
    </source>
</evidence>
<dbReference type="AlphaFoldDB" id="A0A7I8VF15"/>
<feature type="domain" description="Sm" evidence="13">
    <location>
        <begin position="9"/>
        <end position="84"/>
    </location>
</feature>
<evidence type="ECO:0000256" key="7">
    <source>
        <dbReference type="ARBA" id="ARBA00023274"/>
    </source>
</evidence>
<dbReference type="GO" id="GO:0006397">
    <property type="term" value="P:mRNA processing"/>
    <property type="evidence" value="ECO:0007669"/>
    <property type="project" value="UniProtKB-UniRule"/>
</dbReference>
<comment type="subunit">
    <text evidence="9">Interacts with SLBP; interaction with SLBP occurs when histone mRNA is being rapidly degraded during the S phase. LSm subunits form a heteromer with a donut shape.</text>
</comment>
<keyword evidence="15" id="KW-1185">Reference proteome</keyword>
<evidence type="ECO:0000256" key="5">
    <source>
        <dbReference type="ARBA" id="ARBA00022884"/>
    </source>
</evidence>
<evidence type="ECO:0000256" key="11">
    <source>
        <dbReference type="RuleBase" id="RU365047"/>
    </source>
</evidence>
<organism evidence="14 15">
    <name type="scientific">Dimorphilus gyrociliatus</name>
    <dbReference type="NCBI Taxonomy" id="2664684"/>
    <lineage>
        <taxon>Eukaryota</taxon>
        <taxon>Metazoa</taxon>
        <taxon>Spiralia</taxon>
        <taxon>Lophotrochozoa</taxon>
        <taxon>Annelida</taxon>
        <taxon>Polychaeta</taxon>
        <taxon>Polychaeta incertae sedis</taxon>
        <taxon>Dinophilidae</taxon>
        <taxon>Dimorphilus</taxon>
    </lineage>
</organism>
<dbReference type="InterPro" id="IPR047575">
    <property type="entry name" value="Sm"/>
</dbReference>
<dbReference type="InterPro" id="IPR001163">
    <property type="entry name" value="Sm_dom_euk/arc"/>
</dbReference>
<dbReference type="InterPro" id="IPR010920">
    <property type="entry name" value="LSM_dom_sf"/>
</dbReference>
<dbReference type="GO" id="GO:1990726">
    <property type="term" value="C:Lsm1-7-Pat1 complex"/>
    <property type="evidence" value="ECO:0007669"/>
    <property type="project" value="TreeGrafter"/>
</dbReference>
<protein>
    <recommendedName>
        <fullName evidence="10 11">U6 snRNA-associated Sm-like protein LSm1</fullName>
    </recommendedName>
</protein>
<dbReference type="InterPro" id="IPR034104">
    <property type="entry name" value="Lsm1"/>
</dbReference>
<dbReference type="PANTHER" id="PTHR15588:SF8">
    <property type="entry name" value="U6 SNRNA-ASSOCIATED SM-LIKE PROTEIN LSM1"/>
    <property type="match status" value="1"/>
</dbReference>
<evidence type="ECO:0000256" key="9">
    <source>
        <dbReference type="ARBA" id="ARBA00062159"/>
    </source>
</evidence>
<dbReference type="CDD" id="cd01728">
    <property type="entry name" value="LSm1"/>
    <property type="match status" value="1"/>
</dbReference>
<dbReference type="GO" id="GO:0000932">
    <property type="term" value="C:P-body"/>
    <property type="evidence" value="ECO:0007669"/>
    <property type="project" value="UniProtKB-SubCell"/>
</dbReference>
<keyword evidence="4 11" id="KW-0507">mRNA processing</keyword>
<comment type="caution">
    <text evidence="14">The sequence shown here is derived from an EMBL/GenBank/DDBJ whole genome shotgun (WGS) entry which is preliminary data.</text>
</comment>
<keyword evidence="5 11" id="KW-0694">RNA-binding</keyword>
<dbReference type="EMBL" id="CAJFCJ010000005">
    <property type="protein sequence ID" value="CAD5114958.1"/>
    <property type="molecule type" value="Genomic_DNA"/>
</dbReference>
<keyword evidence="2 11" id="KW-0963">Cytoplasm</keyword>
<dbReference type="Proteomes" id="UP000549394">
    <property type="component" value="Unassembled WGS sequence"/>
</dbReference>
<evidence type="ECO:0000256" key="3">
    <source>
        <dbReference type="ARBA" id="ARBA00022553"/>
    </source>
</evidence>
<dbReference type="SUPFAM" id="SSF50182">
    <property type="entry name" value="Sm-like ribonucleoproteins"/>
    <property type="match status" value="1"/>
</dbReference>
<sequence length="137" mass="15638">MASLSSYLPGTASLVEEIDKKLLVVLRDGRTLIGFLRSIDQFANLVLQDTIERIHVGKKYGDIERGIFVVRGENVVLLGEVDDDLQKKLLKEVSVEQILELQRKEEALKAEERERKQKALKERGLFATASEMNDDYY</sequence>
<comment type="function">
    <text evidence="11">Probably involved with other LSm subunits in the general process of degradation of mRNAs.</text>
</comment>
<evidence type="ECO:0000313" key="14">
    <source>
        <dbReference type="EMBL" id="CAD5114958.1"/>
    </source>
</evidence>
<comment type="subcellular location">
    <subcellularLocation>
        <location evidence="11">Cytoplasm</location>
    </subcellularLocation>
    <subcellularLocation>
        <location evidence="11">Cytoplasm</location>
        <location evidence="11">P-body</location>
    </subcellularLocation>
</comment>
<comment type="function">
    <text evidence="8">Plays a role in the degradation of histone mRNAs, the only eukaryotic mRNAs that are not polyadenylated. Probably also part of an LSm subunits-containing complex involved in the general process of mRNA degradation.</text>
</comment>
<accession>A0A7I8VF15</accession>
<evidence type="ECO:0000256" key="6">
    <source>
        <dbReference type="ARBA" id="ARBA00023187"/>
    </source>
</evidence>
<evidence type="ECO:0000313" key="15">
    <source>
        <dbReference type="Proteomes" id="UP000549394"/>
    </source>
</evidence>
<comment type="similarity">
    <text evidence="1 11">Belongs to the snRNP Sm proteins family.</text>
</comment>
<evidence type="ECO:0000256" key="12">
    <source>
        <dbReference type="SAM" id="Coils"/>
    </source>
</evidence>
<keyword evidence="7 11" id="KW-0687">Ribonucleoprotein</keyword>
<reference evidence="14 15" key="1">
    <citation type="submission" date="2020-08" db="EMBL/GenBank/DDBJ databases">
        <authorList>
            <person name="Hejnol A."/>
        </authorList>
    </citation>
    <scope>NUCLEOTIDE SEQUENCE [LARGE SCALE GENOMIC DNA]</scope>
</reference>
<dbReference type="PROSITE" id="PS52002">
    <property type="entry name" value="SM"/>
    <property type="match status" value="1"/>
</dbReference>
<dbReference type="FunFam" id="2.30.30.100:FF:000021">
    <property type="entry name" value="U6 snRNA-associated Sm-like protein LSm1"/>
    <property type="match status" value="1"/>
</dbReference>
<keyword evidence="3" id="KW-0597">Phosphoprotein</keyword>
<dbReference type="PANTHER" id="PTHR15588">
    <property type="entry name" value="LSM1"/>
    <property type="match status" value="1"/>
</dbReference>
<evidence type="ECO:0000256" key="8">
    <source>
        <dbReference type="ARBA" id="ARBA00056858"/>
    </source>
</evidence>
<proteinExistence type="inferred from homology"/>
<dbReference type="GO" id="GO:0003729">
    <property type="term" value="F:mRNA binding"/>
    <property type="evidence" value="ECO:0007669"/>
    <property type="project" value="TreeGrafter"/>
</dbReference>
<dbReference type="SMART" id="SM00651">
    <property type="entry name" value="Sm"/>
    <property type="match status" value="1"/>
</dbReference>
<feature type="coiled-coil region" evidence="12">
    <location>
        <begin position="91"/>
        <end position="122"/>
    </location>
</feature>
<dbReference type="Gene3D" id="2.30.30.100">
    <property type="match status" value="1"/>
</dbReference>
<keyword evidence="12" id="KW-0175">Coiled coil</keyword>
<evidence type="ECO:0000256" key="2">
    <source>
        <dbReference type="ARBA" id="ARBA00022490"/>
    </source>
</evidence>